<gene>
    <name evidence="1" type="ORF">M8818_007481</name>
</gene>
<protein>
    <submittedName>
        <fullName evidence="1">Uncharacterized protein</fullName>
    </submittedName>
</protein>
<evidence type="ECO:0000313" key="1">
    <source>
        <dbReference type="EMBL" id="KAK8194293.1"/>
    </source>
</evidence>
<keyword evidence="2" id="KW-1185">Reference proteome</keyword>
<dbReference type="EMBL" id="JAMKPW020000043">
    <property type="protein sequence ID" value="KAK8194293.1"/>
    <property type="molecule type" value="Genomic_DNA"/>
</dbReference>
<proteinExistence type="predicted"/>
<name>A0ACC3S3L1_9PEZI</name>
<sequence length="110" mass="12103">MALSGYLAWGFTMEGFWAARARGLISLHVFCTIPIMYVLRFFALTVCVSASTAELLLPGLIISTLLVIVMDSPPSDIAAQLLSEMAKEQDAQSAPSWQWDSHPFLSHDTQ</sequence>
<evidence type="ECO:0000313" key="2">
    <source>
        <dbReference type="Proteomes" id="UP001320706"/>
    </source>
</evidence>
<accession>A0ACC3S3L1</accession>
<dbReference type="Proteomes" id="UP001320706">
    <property type="component" value="Unassembled WGS sequence"/>
</dbReference>
<organism evidence="1 2">
    <name type="scientific">Zalaria obscura</name>
    <dbReference type="NCBI Taxonomy" id="2024903"/>
    <lineage>
        <taxon>Eukaryota</taxon>
        <taxon>Fungi</taxon>
        <taxon>Dikarya</taxon>
        <taxon>Ascomycota</taxon>
        <taxon>Pezizomycotina</taxon>
        <taxon>Dothideomycetes</taxon>
        <taxon>Dothideomycetidae</taxon>
        <taxon>Dothideales</taxon>
        <taxon>Zalariaceae</taxon>
        <taxon>Zalaria</taxon>
    </lineage>
</organism>
<reference evidence="1" key="1">
    <citation type="submission" date="2024-02" db="EMBL/GenBank/DDBJ databases">
        <title>Metagenome Assembled Genome of Zalaria obscura JY119.</title>
        <authorList>
            <person name="Vighnesh L."/>
            <person name="Jagadeeshwari U."/>
            <person name="Venkata Ramana C."/>
            <person name="Sasikala C."/>
        </authorList>
    </citation>
    <scope>NUCLEOTIDE SEQUENCE</scope>
    <source>
        <strain evidence="1">JY119</strain>
    </source>
</reference>
<comment type="caution">
    <text evidence="1">The sequence shown here is derived from an EMBL/GenBank/DDBJ whole genome shotgun (WGS) entry which is preliminary data.</text>
</comment>